<feature type="chain" id="PRO_5043574921" description="Secreted protein" evidence="1">
    <location>
        <begin position="16"/>
        <end position="105"/>
    </location>
</feature>
<evidence type="ECO:0008006" key="4">
    <source>
        <dbReference type="Google" id="ProtNLM"/>
    </source>
</evidence>
<name>A0AAV8SY39_9ROSI</name>
<gene>
    <name evidence="2" type="ORF">K2173_003183</name>
</gene>
<comment type="caution">
    <text evidence="2">The sequence shown here is derived from an EMBL/GenBank/DDBJ whole genome shotgun (WGS) entry which is preliminary data.</text>
</comment>
<sequence length="105" mass="12012">MQFVSFFAGFCIAAAVKYLGRCRIHELLWWGTSFNWSKSKAKNLRSFTRLKSSARETKQTNHEQFVHHFLSYERSTKALCILTYSGSYLISKADSESSALTLDSS</sequence>
<evidence type="ECO:0000256" key="1">
    <source>
        <dbReference type="SAM" id="SignalP"/>
    </source>
</evidence>
<feature type="signal peptide" evidence="1">
    <location>
        <begin position="1"/>
        <end position="15"/>
    </location>
</feature>
<organism evidence="2 3">
    <name type="scientific">Erythroxylum novogranatense</name>
    <dbReference type="NCBI Taxonomy" id="1862640"/>
    <lineage>
        <taxon>Eukaryota</taxon>
        <taxon>Viridiplantae</taxon>
        <taxon>Streptophyta</taxon>
        <taxon>Embryophyta</taxon>
        <taxon>Tracheophyta</taxon>
        <taxon>Spermatophyta</taxon>
        <taxon>Magnoliopsida</taxon>
        <taxon>eudicotyledons</taxon>
        <taxon>Gunneridae</taxon>
        <taxon>Pentapetalae</taxon>
        <taxon>rosids</taxon>
        <taxon>fabids</taxon>
        <taxon>Malpighiales</taxon>
        <taxon>Erythroxylaceae</taxon>
        <taxon>Erythroxylum</taxon>
    </lineage>
</organism>
<dbReference type="EMBL" id="JAIWQS010000007">
    <property type="protein sequence ID" value="KAJ8758945.1"/>
    <property type="molecule type" value="Genomic_DNA"/>
</dbReference>
<keyword evidence="3" id="KW-1185">Reference proteome</keyword>
<evidence type="ECO:0000313" key="2">
    <source>
        <dbReference type="EMBL" id="KAJ8758945.1"/>
    </source>
</evidence>
<keyword evidence="1" id="KW-0732">Signal</keyword>
<dbReference type="AlphaFoldDB" id="A0AAV8SY39"/>
<dbReference type="Proteomes" id="UP001159364">
    <property type="component" value="Linkage Group LG07"/>
</dbReference>
<reference evidence="2 3" key="1">
    <citation type="submission" date="2021-09" db="EMBL/GenBank/DDBJ databases">
        <title>Genomic insights and catalytic innovation underlie evolution of tropane alkaloids biosynthesis.</title>
        <authorList>
            <person name="Wang Y.-J."/>
            <person name="Tian T."/>
            <person name="Huang J.-P."/>
            <person name="Huang S.-X."/>
        </authorList>
    </citation>
    <scope>NUCLEOTIDE SEQUENCE [LARGE SCALE GENOMIC DNA]</scope>
    <source>
        <strain evidence="2">KIB-2018</strain>
        <tissue evidence="2">Leaf</tissue>
    </source>
</reference>
<protein>
    <recommendedName>
        <fullName evidence="4">Secreted protein</fullName>
    </recommendedName>
</protein>
<accession>A0AAV8SY39</accession>
<proteinExistence type="predicted"/>
<evidence type="ECO:0000313" key="3">
    <source>
        <dbReference type="Proteomes" id="UP001159364"/>
    </source>
</evidence>